<reference evidence="3 4" key="1">
    <citation type="journal article" date="2011" name="Genome Res.">
        <title>Chromosome and gene copy number variation allow major structural change between species and strains of Leishmania.</title>
        <authorList>
            <person name="Rogers M.B."/>
            <person name="Hilley J.D."/>
            <person name="Dickens N.J."/>
            <person name="Wilkes J."/>
            <person name="Bates P.A."/>
            <person name="Depledge D.P."/>
            <person name="Harris D."/>
            <person name="Her Y."/>
            <person name="Herzyk P."/>
            <person name="Imamura H."/>
            <person name="Otto T.D."/>
            <person name="Sanders M."/>
            <person name="Seeger K."/>
            <person name="Dujardin J.C."/>
            <person name="Berriman M."/>
            <person name="Smith D.F."/>
            <person name="Hertz-Fowler C."/>
            <person name="Mottram J.C."/>
        </authorList>
    </citation>
    <scope>NUCLEOTIDE SEQUENCE [LARGE SCALE GENOMIC DNA]</scope>
    <source>
        <strain evidence="3 4">MHOM/GT/2001/U1103</strain>
    </source>
</reference>
<keyword evidence="1" id="KW-0175">Coiled coil</keyword>
<dbReference type="OrthoDB" id="273433at2759"/>
<dbReference type="KEGG" id="lmi:LMXM_09_0380"/>
<feature type="compositionally biased region" description="Polar residues" evidence="2">
    <location>
        <begin position="1"/>
        <end position="13"/>
    </location>
</feature>
<dbReference type="PhylomeDB" id="E9AMP0"/>
<evidence type="ECO:0000313" key="4">
    <source>
        <dbReference type="Proteomes" id="UP000007259"/>
    </source>
</evidence>
<dbReference type="Proteomes" id="UP000007259">
    <property type="component" value="Chromosome 9"/>
</dbReference>
<accession>E9AMP0</accession>
<feature type="region of interest" description="Disordered" evidence="2">
    <location>
        <begin position="175"/>
        <end position="212"/>
    </location>
</feature>
<dbReference type="VEuPathDB" id="TriTrypDB:LmxM.09.0380"/>
<keyword evidence="4" id="KW-1185">Reference proteome</keyword>
<dbReference type="OMA" id="INSHKRR"/>
<dbReference type="RefSeq" id="XP_003872721.1">
    <property type="nucleotide sequence ID" value="XM_003872672.1"/>
</dbReference>
<protein>
    <submittedName>
        <fullName evidence="3">Uncharacterized protein</fullName>
    </submittedName>
</protein>
<evidence type="ECO:0000256" key="2">
    <source>
        <dbReference type="SAM" id="MobiDB-lite"/>
    </source>
</evidence>
<proteinExistence type="predicted"/>
<gene>
    <name evidence="3" type="ORF">LMXM_09_0380</name>
</gene>
<evidence type="ECO:0000313" key="3">
    <source>
        <dbReference type="EMBL" id="CBZ24195.1"/>
    </source>
</evidence>
<feature type="coiled-coil region" evidence="1">
    <location>
        <begin position="239"/>
        <end position="266"/>
    </location>
</feature>
<sequence length="360" mass="38626">MVALQQQSSNDPRPTNPVDRGGADVSQRYRVGRVVGVVPKPAPKAAEASHSKSASATGAGLAAAAADEGQRWLLAVYVGECVEPFAVSAIAEDVFTEAEHRIFVQSALSTNREDGSRRASVLPSQQPALLSAEMAATVQQNIKDIRVALQLMQAADKTAAVAGAEAATAQLMQRASGLKRPHAVSDDNGDISSHKRRTEAASTGEDSDGLGTYFGNGASSQAARMARLTEDLAARGAQLQQLRQLLQQKDQEVKAALQQQQQQEARHRGEVDVWRAKVEEQTRTRDRVAKESWESLEQRDRLLEEANTKLRRLAGMATKYKQVVDAVAALLKRSGGGEGSDGAVMTPEDILVALQAKKCL</sequence>
<dbReference type="EMBL" id="FR799562">
    <property type="protein sequence ID" value="CBZ24195.1"/>
    <property type="molecule type" value="Genomic_DNA"/>
</dbReference>
<organism evidence="3 4">
    <name type="scientific">Leishmania mexicana (strain MHOM/GT/2001/U1103)</name>
    <dbReference type="NCBI Taxonomy" id="929439"/>
    <lineage>
        <taxon>Eukaryota</taxon>
        <taxon>Discoba</taxon>
        <taxon>Euglenozoa</taxon>
        <taxon>Kinetoplastea</taxon>
        <taxon>Metakinetoplastina</taxon>
        <taxon>Trypanosomatida</taxon>
        <taxon>Trypanosomatidae</taxon>
        <taxon>Leishmaniinae</taxon>
        <taxon>Leishmania</taxon>
    </lineage>
</organism>
<dbReference type="GeneID" id="13447523"/>
<evidence type="ECO:0000256" key="1">
    <source>
        <dbReference type="SAM" id="Coils"/>
    </source>
</evidence>
<feature type="region of interest" description="Disordered" evidence="2">
    <location>
        <begin position="1"/>
        <end position="28"/>
    </location>
</feature>
<name>E9AMP0_LEIMU</name>
<dbReference type="AlphaFoldDB" id="E9AMP0"/>